<dbReference type="STRING" id="39966.A0A369JMV8"/>
<dbReference type="GO" id="GO:0008097">
    <property type="term" value="F:5S rRNA binding"/>
    <property type="evidence" value="ECO:0007669"/>
    <property type="project" value="InterPro"/>
</dbReference>
<proteinExistence type="inferred from homology"/>
<dbReference type="GO" id="GO:0022625">
    <property type="term" value="C:cytosolic large ribosomal subunit"/>
    <property type="evidence" value="ECO:0007669"/>
    <property type="project" value="TreeGrafter"/>
</dbReference>
<feature type="domain" description="Large ribosomal subunit protein uL18 C-terminal eukaryotes" evidence="6">
    <location>
        <begin position="270"/>
        <end position="326"/>
    </location>
</feature>
<comment type="similarity">
    <text evidence="2">Belongs to the universal ribosomal protein uL18 family.</text>
</comment>
<dbReference type="Proteomes" id="UP000076154">
    <property type="component" value="Unassembled WGS sequence"/>
</dbReference>
<dbReference type="CDD" id="cd00432">
    <property type="entry name" value="Ribosomal_L18_L5e"/>
    <property type="match status" value="1"/>
</dbReference>
<dbReference type="GO" id="GO:0003735">
    <property type="term" value="F:structural constituent of ribosome"/>
    <property type="evidence" value="ECO:0007669"/>
    <property type="project" value="InterPro"/>
</dbReference>
<keyword evidence="4 7" id="KW-0689">Ribosomal protein</keyword>
<dbReference type="GO" id="GO:0006412">
    <property type="term" value="P:translation"/>
    <property type="evidence" value="ECO:0007669"/>
    <property type="project" value="InterPro"/>
</dbReference>
<dbReference type="AlphaFoldDB" id="A0A369JMV8"/>
<evidence type="ECO:0000256" key="3">
    <source>
        <dbReference type="ARBA" id="ARBA00022490"/>
    </source>
</evidence>
<keyword evidence="5" id="KW-0687">Ribonucleoprotein</keyword>
<dbReference type="EMBL" id="LUEZ02000049">
    <property type="protein sequence ID" value="RDB22682.1"/>
    <property type="molecule type" value="Genomic_DNA"/>
</dbReference>
<evidence type="ECO:0000256" key="4">
    <source>
        <dbReference type="ARBA" id="ARBA00022980"/>
    </source>
</evidence>
<keyword evidence="3" id="KW-0963">Cytoplasm</keyword>
<dbReference type="InterPro" id="IPR005485">
    <property type="entry name" value="Rbsml_uL18_euk_arch"/>
</dbReference>
<dbReference type="PRINTS" id="PR00058">
    <property type="entry name" value="RIBOSOMALL5"/>
</dbReference>
<dbReference type="Pfam" id="PF17144">
    <property type="entry name" value="Ribosomal_L5e"/>
    <property type="match status" value="1"/>
</dbReference>
<evidence type="ECO:0000256" key="5">
    <source>
        <dbReference type="ARBA" id="ARBA00023274"/>
    </source>
</evidence>
<dbReference type="FunCoup" id="A0A369JMV8">
    <property type="interactions" value="472"/>
</dbReference>
<dbReference type="PANTHER" id="PTHR23410:SF12">
    <property type="entry name" value="LARGE RIBOSOMAL SUBUNIT PROTEIN UL18"/>
    <property type="match status" value="1"/>
</dbReference>
<comment type="subcellular location">
    <subcellularLocation>
        <location evidence="1">Cytoplasm</location>
    </subcellularLocation>
</comment>
<accession>A0A369JMV8</accession>
<evidence type="ECO:0000256" key="2">
    <source>
        <dbReference type="ARBA" id="ARBA00007116"/>
    </source>
</evidence>
<evidence type="ECO:0000256" key="1">
    <source>
        <dbReference type="ARBA" id="ARBA00004496"/>
    </source>
</evidence>
<dbReference type="GO" id="GO:0000027">
    <property type="term" value="P:ribosomal large subunit assembly"/>
    <property type="evidence" value="ECO:0007669"/>
    <property type="project" value="TreeGrafter"/>
</dbReference>
<evidence type="ECO:0000313" key="8">
    <source>
        <dbReference type="Proteomes" id="UP000076154"/>
    </source>
</evidence>
<dbReference type="InterPro" id="IPR025607">
    <property type="entry name" value="Ribosomal_uL18_C_euk"/>
</dbReference>
<dbReference type="HAMAP" id="MF_01337_A">
    <property type="entry name" value="Ribosomal_uL18_A"/>
    <property type="match status" value="1"/>
</dbReference>
<dbReference type="Pfam" id="PF14204">
    <property type="entry name" value="Ribosomal_L18_c"/>
    <property type="match status" value="1"/>
</dbReference>
<evidence type="ECO:0000313" key="7">
    <source>
        <dbReference type="EMBL" id="RDB22682.1"/>
    </source>
</evidence>
<dbReference type="InParanoid" id="A0A369JMV8"/>
<sequence length="337" mass="38068">MSVQSSQNTSNAPVRPIRCITPVKFGDVGMDGMPFVKKVKSDAYFSRFQVKYRRRREGKTDYYARKRLVTQAKNKYNAPKYRLVVRFTNKTIVVQIVYARLQGDFVLTAASSRELPRYGINHGLTNWAAAYATGLLCARRALTKLGLADKYEGVTEADGTFTVTETLDEEDAPRPFKCYLDVGLKRTSTGSRVFGAMKGASDGGIYIPHSEKRFPGYDPESKELDAEVLKKYIFGGHVAEYMESLEEEDDERFKKQFATYLADGIGSEDIEEIYTNAHAAIREDPVFKPTEKSKDWKAESEQYRTKKLTLAQRQANIAAKIEKFKAGGDAEDDEDDE</sequence>
<keyword evidence="8" id="KW-1185">Reference proteome</keyword>
<protein>
    <submittedName>
        <fullName evidence="7">60S ribosomal protein L5-B</fullName>
    </submittedName>
</protein>
<comment type="caution">
    <text evidence="7">The sequence shown here is derived from an EMBL/GenBank/DDBJ whole genome shotgun (WGS) entry which is preliminary data.</text>
</comment>
<reference evidence="7" key="1">
    <citation type="submission" date="2018-04" db="EMBL/GenBank/DDBJ databases">
        <title>Whole genome sequencing of Hypsizygus marmoreus.</title>
        <authorList>
            <person name="Choi I.-G."/>
            <person name="Min B."/>
            <person name="Kim J.-G."/>
            <person name="Kim S."/>
            <person name="Oh Y.-L."/>
            <person name="Kong W.-S."/>
            <person name="Park H."/>
            <person name="Jeong J."/>
            <person name="Song E.-S."/>
        </authorList>
    </citation>
    <scope>NUCLEOTIDE SEQUENCE [LARGE SCALE GENOMIC DNA]</scope>
    <source>
        <strain evidence="7">51987-8</strain>
    </source>
</reference>
<dbReference type="Gene3D" id="3.30.420.100">
    <property type="match status" value="1"/>
</dbReference>
<name>A0A369JMV8_HYPMA</name>
<evidence type="ECO:0000259" key="6">
    <source>
        <dbReference type="Pfam" id="PF14204"/>
    </source>
</evidence>
<organism evidence="7 8">
    <name type="scientific">Hypsizygus marmoreus</name>
    <name type="common">White beech mushroom</name>
    <name type="synonym">Agaricus marmoreus</name>
    <dbReference type="NCBI Taxonomy" id="39966"/>
    <lineage>
        <taxon>Eukaryota</taxon>
        <taxon>Fungi</taxon>
        <taxon>Dikarya</taxon>
        <taxon>Basidiomycota</taxon>
        <taxon>Agaricomycotina</taxon>
        <taxon>Agaricomycetes</taxon>
        <taxon>Agaricomycetidae</taxon>
        <taxon>Agaricales</taxon>
        <taxon>Tricholomatineae</taxon>
        <taxon>Lyophyllaceae</taxon>
        <taxon>Hypsizygus</taxon>
    </lineage>
</organism>
<dbReference type="FunFam" id="3.30.420.100:FF:000002">
    <property type="entry name" value="60S ribosomal protein L5"/>
    <property type="match status" value="1"/>
</dbReference>
<dbReference type="InterPro" id="IPR057268">
    <property type="entry name" value="Ribosomal_L18"/>
</dbReference>
<dbReference type="PANTHER" id="PTHR23410">
    <property type="entry name" value="RIBOSOMAL PROTEIN L5-RELATED"/>
    <property type="match status" value="1"/>
</dbReference>
<dbReference type="SUPFAM" id="SSF53137">
    <property type="entry name" value="Translational machinery components"/>
    <property type="match status" value="1"/>
</dbReference>
<gene>
    <name evidence="7" type="primary">rpl502</name>
    <name evidence="7" type="ORF">Hypma_010129</name>
</gene>
<dbReference type="OrthoDB" id="1618453at2759"/>